<dbReference type="Proteomes" id="UP000178606">
    <property type="component" value="Unassembled WGS sequence"/>
</dbReference>
<evidence type="ECO:0000259" key="1">
    <source>
        <dbReference type="Pfam" id="PF08241"/>
    </source>
</evidence>
<dbReference type="CDD" id="cd02440">
    <property type="entry name" value="AdoMet_MTases"/>
    <property type="match status" value="1"/>
</dbReference>
<evidence type="ECO:0000313" key="3">
    <source>
        <dbReference type="Proteomes" id="UP000178606"/>
    </source>
</evidence>
<dbReference type="SUPFAM" id="SSF53335">
    <property type="entry name" value="S-adenosyl-L-methionine-dependent methyltransferases"/>
    <property type="match status" value="1"/>
</dbReference>
<dbReference type="EMBL" id="MFKF01000441">
    <property type="protein sequence ID" value="OGG43230.1"/>
    <property type="molecule type" value="Genomic_DNA"/>
</dbReference>
<dbReference type="InterPro" id="IPR029063">
    <property type="entry name" value="SAM-dependent_MTases_sf"/>
</dbReference>
<sequence length="209" mass="22818">MRISWIAARCYSLLTGRGRWVESCRALAGQTGAPGARRLLDVGAGPGTVALEMEAVFPDATVVGLDASRRMLVEARRKRTRGRVVWVCGDAAHLPFRAGVFDGAAGHSVLYLTAGPEGVLREVMRVLRRGGKAGFVEPRAGVQGTVWRAGREGLRFLVSMLGWRWVSRFHRRYDEEEMVDLLRACGYRDVGGEVAVEGFGVCVTGRKDG</sequence>
<feature type="domain" description="Methyltransferase type 11" evidence="1">
    <location>
        <begin position="40"/>
        <end position="133"/>
    </location>
</feature>
<gene>
    <name evidence="2" type="ORF">A3F84_21590</name>
</gene>
<dbReference type="PANTHER" id="PTHR43591:SF24">
    <property type="entry name" value="2-METHOXY-6-POLYPRENYL-1,4-BENZOQUINOL METHYLASE, MITOCHONDRIAL"/>
    <property type="match status" value="1"/>
</dbReference>
<accession>A0A1F6C239</accession>
<reference evidence="2 3" key="1">
    <citation type="journal article" date="2016" name="Nat. Commun.">
        <title>Thousands of microbial genomes shed light on interconnected biogeochemical processes in an aquifer system.</title>
        <authorList>
            <person name="Anantharaman K."/>
            <person name="Brown C.T."/>
            <person name="Hug L.A."/>
            <person name="Sharon I."/>
            <person name="Castelle C.J."/>
            <person name="Probst A.J."/>
            <person name="Thomas B.C."/>
            <person name="Singh A."/>
            <person name="Wilkins M.J."/>
            <person name="Karaoz U."/>
            <person name="Brodie E.L."/>
            <person name="Williams K.H."/>
            <person name="Hubbard S.S."/>
            <person name="Banfield J.F."/>
        </authorList>
    </citation>
    <scope>NUCLEOTIDE SEQUENCE [LARGE SCALE GENOMIC DNA]</scope>
    <source>
        <strain evidence="3">RIFCSPLOWO2_12_FULL_64_10</strain>
    </source>
</reference>
<evidence type="ECO:0000313" key="2">
    <source>
        <dbReference type="EMBL" id="OGG43230.1"/>
    </source>
</evidence>
<protein>
    <recommendedName>
        <fullName evidence="1">Methyltransferase type 11 domain-containing protein</fullName>
    </recommendedName>
</protein>
<dbReference type="GO" id="GO:0008757">
    <property type="term" value="F:S-adenosylmethionine-dependent methyltransferase activity"/>
    <property type="evidence" value="ECO:0007669"/>
    <property type="project" value="InterPro"/>
</dbReference>
<dbReference type="Pfam" id="PF08241">
    <property type="entry name" value="Methyltransf_11"/>
    <property type="match status" value="1"/>
</dbReference>
<dbReference type="InterPro" id="IPR013216">
    <property type="entry name" value="Methyltransf_11"/>
</dbReference>
<organism evidence="2 3">
    <name type="scientific">Handelsmanbacteria sp. (strain RIFCSPLOWO2_12_FULL_64_10)</name>
    <dbReference type="NCBI Taxonomy" id="1817868"/>
    <lineage>
        <taxon>Bacteria</taxon>
        <taxon>Candidatus Handelsmaniibacteriota</taxon>
    </lineage>
</organism>
<comment type="caution">
    <text evidence="2">The sequence shown here is derived from an EMBL/GenBank/DDBJ whole genome shotgun (WGS) entry which is preliminary data.</text>
</comment>
<dbReference type="PANTHER" id="PTHR43591">
    <property type="entry name" value="METHYLTRANSFERASE"/>
    <property type="match status" value="1"/>
</dbReference>
<name>A0A1F6C239_HANXR</name>
<dbReference type="Gene3D" id="3.40.50.150">
    <property type="entry name" value="Vaccinia Virus protein VP39"/>
    <property type="match status" value="1"/>
</dbReference>
<proteinExistence type="predicted"/>
<dbReference type="AlphaFoldDB" id="A0A1F6C239"/>